<sequence>MTVTALFISGCLETAQTTPATIDDAALEAYGWSQISMEEKSLEQNITETTSIVFNSATVKYHNDRLTSDINEQVLEFKEDNNLPVSIDIPESLSAQIITYRLSLPSGAQLPTELVSKIMDSRMNEIRENNDIENTQESSTRTITLDDGTETVVKIFTASGNSTESGMKMMGFFTSFSNDESSTFVMGFVPDGAYTVDAGIINGTVFSIDGENEIDEMLQLVSTIE</sequence>
<dbReference type="STRING" id="1090322.MettiDRAFT_2745"/>
<dbReference type="AlphaFoldDB" id="W9DUE5"/>
<dbReference type="GeneID" id="96961225"/>
<dbReference type="InterPro" id="IPR045396">
    <property type="entry name" value="DUF6517"/>
</dbReference>
<dbReference type="EMBL" id="AZAJ01000001">
    <property type="protein sequence ID" value="ETA69250.1"/>
    <property type="molecule type" value="Genomic_DNA"/>
</dbReference>
<organism evidence="1 2">
    <name type="scientific">Methanolobus tindarius DSM 2278</name>
    <dbReference type="NCBI Taxonomy" id="1090322"/>
    <lineage>
        <taxon>Archaea</taxon>
        <taxon>Methanobacteriati</taxon>
        <taxon>Methanobacteriota</taxon>
        <taxon>Stenosarchaea group</taxon>
        <taxon>Methanomicrobia</taxon>
        <taxon>Methanosarcinales</taxon>
        <taxon>Methanosarcinaceae</taxon>
        <taxon>Methanolobus</taxon>
    </lineage>
</organism>
<reference evidence="1 2" key="1">
    <citation type="submission" date="2013-08" db="EMBL/GenBank/DDBJ databases">
        <authorList>
            <consortium name="DOE Joint Genome Institute"/>
            <person name="Eisen J."/>
            <person name="Huntemann M."/>
            <person name="Han J."/>
            <person name="Chen A."/>
            <person name="Kyrpides N."/>
            <person name="Mavromatis K."/>
            <person name="Markowitz V."/>
            <person name="Palaniappan K."/>
            <person name="Ivanova N."/>
            <person name="Schaumberg A."/>
            <person name="Pati A."/>
            <person name="Liolios K."/>
            <person name="Nordberg H.P."/>
            <person name="Cantor M.N."/>
            <person name="Hua S.X."/>
            <person name="Woyke T."/>
        </authorList>
    </citation>
    <scope>NUCLEOTIDE SEQUENCE [LARGE SCALE GENOMIC DNA]</scope>
    <source>
        <strain evidence="1 2">DSM 2278</strain>
    </source>
</reference>
<accession>W9DUE5</accession>
<gene>
    <name evidence="1" type="ORF">MettiDRAFT_2745</name>
</gene>
<dbReference type="Proteomes" id="UP000019483">
    <property type="component" value="Unassembled WGS sequence"/>
</dbReference>
<name>W9DUE5_METTI</name>
<evidence type="ECO:0000313" key="2">
    <source>
        <dbReference type="Proteomes" id="UP000019483"/>
    </source>
</evidence>
<comment type="caution">
    <text evidence="1">The sequence shown here is derived from an EMBL/GenBank/DDBJ whole genome shotgun (WGS) entry which is preliminary data.</text>
</comment>
<evidence type="ECO:0000313" key="1">
    <source>
        <dbReference type="EMBL" id="ETA69250.1"/>
    </source>
</evidence>
<dbReference type="OrthoDB" id="124956at2157"/>
<dbReference type="Pfam" id="PF20127">
    <property type="entry name" value="DUF6517"/>
    <property type="match status" value="1"/>
</dbReference>
<dbReference type="RefSeq" id="WP_023846382.1">
    <property type="nucleotide sequence ID" value="NZ_AZAJ01000001.1"/>
</dbReference>
<protein>
    <submittedName>
        <fullName evidence="1">Uncharacterized protein</fullName>
    </submittedName>
</protein>
<proteinExistence type="predicted"/>
<keyword evidence="2" id="KW-1185">Reference proteome</keyword>